<dbReference type="GO" id="GO:0005739">
    <property type="term" value="C:mitochondrion"/>
    <property type="evidence" value="ECO:0007669"/>
    <property type="project" value="TreeGrafter"/>
</dbReference>
<accession>A0A371CCT0</accession>
<sequence length="313" mass="34906">MLRQFIRSYSTASSSTASSIAALKARAPWRKLDYVSPTQSQMLKTSISHLFQQPEKQFQVGDAVPPGFHMAYFNPCDPEPTLASDGYSEQQAPGEPYVNRMWLGGSVEFHKGRQLSMGEQSTCSESLVQVREPGSSTSGDKLLVTIQRDLRNDSALAEEPAVTEKRTLIYMKAETGQKRGAIFEKIISPPDGATHSVSFVPSSTLLFRYSALTFNGHKIHYDPDYAREVESLPAVIVHGPLTVTLMLTWMNGVIQKDLPGKRIAAFEYKNVLPLFCNNELTLRCKPLMNSDGYKVWIENHHQSLCMNGTVKVE</sequence>
<name>A0A371CCT0_YARLL</name>
<proteinExistence type="predicted"/>
<dbReference type="GO" id="GO:0019171">
    <property type="term" value="F:(3R)-hydroxyacyl-[acyl-carrier-protein] dehydratase activity"/>
    <property type="evidence" value="ECO:0007669"/>
    <property type="project" value="TreeGrafter"/>
</dbReference>
<gene>
    <name evidence="1" type="ORF">B0I71DRAFT_128057</name>
</gene>
<dbReference type="InterPro" id="IPR029069">
    <property type="entry name" value="HotDog_dom_sf"/>
</dbReference>
<dbReference type="PANTHER" id="PTHR28152">
    <property type="entry name" value="HYDROXYACYL-THIOESTER DEHYDRATASE TYPE 2, MITOCHONDRIAL"/>
    <property type="match status" value="1"/>
</dbReference>
<dbReference type="Gene3D" id="3.10.129.10">
    <property type="entry name" value="Hotdog Thioesterase"/>
    <property type="match status" value="1"/>
</dbReference>
<dbReference type="InterPro" id="IPR052741">
    <property type="entry name" value="Mitochondrial_HTD2"/>
</dbReference>
<dbReference type="EMBL" id="KZ858956">
    <property type="protein sequence ID" value="RDW28076.1"/>
    <property type="molecule type" value="Genomic_DNA"/>
</dbReference>
<dbReference type="AlphaFoldDB" id="A0A371CCT0"/>
<evidence type="ECO:0000313" key="2">
    <source>
        <dbReference type="Proteomes" id="UP000256601"/>
    </source>
</evidence>
<dbReference type="VEuPathDB" id="FungiDB:YALI0_A19096g"/>
<evidence type="ECO:0000313" key="1">
    <source>
        <dbReference type="EMBL" id="RDW28076.1"/>
    </source>
</evidence>
<reference evidence="1 2" key="1">
    <citation type="submission" date="2018-07" db="EMBL/GenBank/DDBJ databases">
        <title>Draft Genome Assemblies for Five Robust Yarrowia lipolytica Strains Exhibiting High Lipid Production and Pentose Sugar Utilization and Sugar Alcohol Secretion from Undetoxified Lignocellulosic Biomass Hydrolysates.</title>
        <authorList>
            <consortium name="DOE Joint Genome Institute"/>
            <person name="Walker C."/>
            <person name="Ryu S."/>
            <person name="Na H."/>
            <person name="Zane M."/>
            <person name="LaButti K."/>
            <person name="Lipzen A."/>
            <person name="Haridas S."/>
            <person name="Barry K."/>
            <person name="Grigoriev I.V."/>
            <person name="Quarterman J."/>
            <person name="Slininger P."/>
            <person name="Dien B."/>
            <person name="Trinh C.T."/>
        </authorList>
    </citation>
    <scope>NUCLEOTIDE SEQUENCE [LARGE SCALE GENOMIC DNA]</scope>
    <source>
        <strain evidence="1 2">YB392</strain>
    </source>
</reference>
<organism evidence="1 2">
    <name type="scientific">Yarrowia lipolytica</name>
    <name type="common">Candida lipolytica</name>
    <dbReference type="NCBI Taxonomy" id="4952"/>
    <lineage>
        <taxon>Eukaryota</taxon>
        <taxon>Fungi</taxon>
        <taxon>Dikarya</taxon>
        <taxon>Ascomycota</taxon>
        <taxon>Saccharomycotina</taxon>
        <taxon>Dipodascomycetes</taxon>
        <taxon>Dipodascales</taxon>
        <taxon>Dipodascales incertae sedis</taxon>
        <taxon>Yarrowia</taxon>
    </lineage>
</organism>
<dbReference type="SUPFAM" id="SSF54637">
    <property type="entry name" value="Thioesterase/thiol ester dehydrase-isomerase"/>
    <property type="match status" value="1"/>
</dbReference>
<dbReference type="PANTHER" id="PTHR28152:SF1">
    <property type="entry name" value="HYDROXYACYL-THIOESTER DEHYDRATASE TYPE 2, MITOCHONDRIAL"/>
    <property type="match status" value="1"/>
</dbReference>
<dbReference type="Proteomes" id="UP000256601">
    <property type="component" value="Unassembled WGS sequence"/>
</dbReference>
<evidence type="ECO:0008006" key="3">
    <source>
        <dbReference type="Google" id="ProtNLM"/>
    </source>
</evidence>
<dbReference type="VEuPathDB" id="FungiDB:YALI1_A20089g"/>
<protein>
    <recommendedName>
        <fullName evidence="3">Mesaconyl-C(4)-CoA hydratase</fullName>
    </recommendedName>
</protein>